<dbReference type="GO" id="GO:0005667">
    <property type="term" value="C:transcription regulator complex"/>
    <property type="evidence" value="ECO:0007669"/>
    <property type="project" value="TreeGrafter"/>
</dbReference>
<reference evidence="6" key="1">
    <citation type="submission" date="2017-02" db="UniProtKB">
        <authorList>
            <consortium name="WormBaseParasite"/>
        </authorList>
    </citation>
    <scope>IDENTIFICATION</scope>
</reference>
<dbReference type="InterPro" id="IPR006578">
    <property type="entry name" value="MADF-dom"/>
</dbReference>
<evidence type="ECO:0000313" key="6">
    <source>
        <dbReference type="WBParaSite" id="EEL_0000011501-mRNA-1"/>
    </source>
</evidence>
<feature type="compositionally biased region" description="Polar residues" evidence="2">
    <location>
        <begin position="273"/>
        <end position="302"/>
    </location>
</feature>
<dbReference type="PROSITE" id="PS51029">
    <property type="entry name" value="MADF"/>
    <property type="match status" value="1"/>
</dbReference>
<dbReference type="GO" id="GO:0005634">
    <property type="term" value="C:nucleus"/>
    <property type="evidence" value="ECO:0007669"/>
    <property type="project" value="UniProtKB-SubCell"/>
</dbReference>
<sequence length="725" mass="78190">MPAVQIQSAVGQHTGGTTTTLSTAIATGGTPLISTSILDEGFTGRLIEAVKAQPCLYNPSHEHYGNKHSSAQYRIQVWQKLRNELGFKDDAHALQMQWKRIRDRYVRERRKRRNADSGENNQDSLIIGRERHASGGSNCSTASSAVNMNTSSSSRQFTEMMRWIEPFLVDNMTNSLHSASLGSIASSSNVQHQQIQNLPSQQSNNSQGQNGSTLAVVVPTGASNAKQEISSQGTSISSADGVTVSSYQQTSQLQMVNAQVSCEYNALRDHGLSNGSNSDRNTNVISTSATDNGSPCSSTASSEIDVGTSAATTSHSIQQQVILQQRQRQPLSHHQSGMVVLTAVQSQQVASPQQQQQQQPILLPKVEPRPRIGQQLQTADGGVVTVTARGVAPVTSVIKKDVSVRTNDGGTVTMIIDPTTFYQHGSQKMYRLVNVSELNTDAASANNGMSTVCGELKIVGIPQRRKRVAAVSVQGMSNGHGQLGDEVVLEDGVSEKTVTIDQGRVLSVLLGFAKRYCSLNLIFFVFGTRYIGTISGNEKIVLDQRSGTTVAGSANVTLSHNVQQQQQLHQQQAPSSSHSHLGISVSPHRTTVLTTPHGSQMGIQQTPSVPLRQQAGQRFVTQAVLVEHPHYAILPSQSLQEEHDANLAFANSIANHLSRLNEDEKAVAKMNIQRILMDARFGLGACARMIHDEELNEAAAAAVVSTASHDVSTRQHADGTSRRLN</sequence>
<dbReference type="STRING" id="1147741.A0A0R3RFH8"/>
<evidence type="ECO:0000259" key="4">
    <source>
        <dbReference type="PROSITE" id="PS51031"/>
    </source>
</evidence>
<organism evidence="5 6">
    <name type="scientific">Elaeophora elaphi</name>
    <dbReference type="NCBI Taxonomy" id="1147741"/>
    <lineage>
        <taxon>Eukaryota</taxon>
        <taxon>Metazoa</taxon>
        <taxon>Ecdysozoa</taxon>
        <taxon>Nematoda</taxon>
        <taxon>Chromadorea</taxon>
        <taxon>Rhabditida</taxon>
        <taxon>Spirurina</taxon>
        <taxon>Spiruromorpha</taxon>
        <taxon>Filarioidea</taxon>
        <taxon>Onchocercidae</taxon>
        <taxon>Elaeophora</taxon>
    </lineage>
</organism>
<feature type="domain" description="MADF" evidence="3">
    <location>
        <begin position="45"/>
        <end position="169"/>
    </location>
</feature>
<dbReference type="PANTHER" id="PTHR12243">
    <property type="entry name" value="MADF DOMAIN TRANSCRIPTION FACTOR"/>
    <property type="match status" value="1"/>
</dbReference>
<dbReference type="Proteomes" id="UP000050640">
    <property type="component" value="Unplaced"/>
</dbReference>
<dbReference type="GO" id="GO:0006357">
    <property type="term" value="P:regulation of transcription by RNA polymerase II"/>
    <property type="evidence" value="ECO:0007669"/>
    <property type="project" value="TreeGrafter"/>
</dbReference>
<dbReference type="Pfam" id="PF10545">
    <property type="entry name" value="MADF_DNA_bdg"/>
    <property type="match status" value="1"/>
</dbReference>
<feature type="region of interest" description="Disordered" evidence="2">
    <location>
        <begin position="109"/>
        <end position="151"/>
    </location>
</feature>
<dbReference type="SMART" id="SM00595">
    <property type="entry name" value="MADF"/>
    <property type="match status" value="1"/>
</dbReference>
<dbReference type="PROSITE" id="PS51031">
    <property type="entry name" value="BESS"/>
    <property type="match status" value="1"/>
</dbReference>
<evidence type="ECO:0000256" key="1">
    <source>
        <dbReference type="PROSITE-ProRule" id="PRU00371"/>
    </source>
</evidence>
<feature type="compositionally biased region" description="Low complexity" evidence="2">
    <location>
        <begin position="140"/>
        <end position="151"/>
    </location>
</feature>
<comment type="subcellular location">
    <subcellularLocation>
        <location evidence="1">Nucleus</location>
    </subcellularLocation>
</comment>
<dbReference type="WBParaSite" id="EEL_0000011501-mRNA-1">
    <property type="protein sequence ID" value="EEL_0000011501-mRNA-1"/>
    <property type="gene ID" value="EEL_0000011501"/>
</dbReference>
<keyword evidence="1" id="KW-0539">Nucleus</keyword>
<dbReference type="InterPro" id="IPR039353">
    <property type="entry name" value="TF_Adf1"/>
</dbReference>
<accession>A0A0R3RFH8</accession>
<dbReference type="PANTHER" id="PTHR12243:SF66">
    <property type="entry name" value="MADF DOMAIN-CONTAINING PROTEIN"/>
    <property type="match status" value="1"/>
</dbReference>
<dbReference type="AlphaFoldDB" id="A0A0R3RFH8"/>
<proteinExistence type="predicted"/>
<feature type="domain" description="BESS" evidence="4">
    <location>
        <begin position="643"/>
        <end position="682"/>
    </location>
</feature>
<feature type="compositionally biased region" description="Low complexity" evidence="2">
    <location>
        <begin position="562"/>
        <end position="580"/>
    </location>
</feature>
<dbReference type="Pfam" id="PF02944">
    <property type="entry name" value="BESS"/>
    <property type="match status" value="1"/>
</dbReference>
<feature type="region of interest" description="Disordered" evidence="2">
    <location>
        <begin position="562"/>
        <end position="583"/>
    </location>
</feature>
<protein>
    <submittedName>
        <fullName evidence="6">MADF domain-containing protein</fullName>
    </submittedName>
</protein>
<dbReference type="GO" id="GO:0003677">
    <property type="term" value="F:DNA binding"/>
    <property type="evidence" value="ECO:0007669"/>
    <property type="project" value="InterPro"/>
</dbReference>
<evidence type="ECO:0000256" key="2">
    <source>
        <dbReference type="SAM" id="MobiDB-lite"/>
    </source>
</evidence>
<dbReference type="InterPro" id="IPR004210">
    <property type="entry name" value="BESS_motif"/>
</dbReference>
<evidence type="ECO:0000313" key="5">
    <source>
        <dbReference type="Proteomes" id="UP000050640"/>
    </source>
</evidence>
<evidence type="ECO:0000259" key="3">
    <source>
        <dbReference type="PROSITE" id="PS51029"/>
    </source>
</evidence>
<name>A0A0R3RFH8_9BILA</name>
<feature type="region of interest" description="Disordered" evidence="2">
    <location>
        <begin position="192"/>
        <end position="212"/>
    </location>
</feature>
<feature type="region of interest" description="Disordered" evidence="2">
    <location>
        <begin position="271"/>
        <end position="302"/>
    </location>
</feature>
<keyword evidence="5" id="KW-1185">Reference proteome</keyword>